<evidence type="ECO:0000256" key="3">
    <source>
        <dbReference type="ARBA" id="ARBA00022737"/>
    </source>
</evidence>
<comment type="similarity">
    <text evidence="2">Belongs to the beta-catenin family.</text>
</comment>
<reference evidence="9" key="1">
    <citation type="submission" date="2025-08" db="UniProtKB">
        <authorList>
            <consortium name="RefSeq"/>
        </authorList>
    </citation>
    <scope>IDENTIFICATION</scope>
</reference>
<dbReference type="InParanoid" id="A0A6P8TY74"/>
<feature type="repeat" description="ARM" evidence="6">
    <location>
        <begin position="442"/>
        <end position="484"/>
    </location>
</feature>
<keyword evidence="3" id="KW-0677">Repeat</keyword>
<evidence type="ECO:0000256" key="7">
    <source>
        <dbReference type="SAM" id="MobiDB-lite"/>
    </source>
</evidence>
<dbReference type="GO" id="GO:0005737">
    <property type="term" value="C:cytoplasm"/>
    <property type="evidence" value="ECO:0007669"/>
    <property type="project" value="TreeGrafter"/>
</dbReference>
<feature type="compositionally biased region" description="Polar residues" evidence="7">
    <location>
        <begin position="82"/>
        <end position="92"/>
    </location>
</feature>
<organism evidence="8 9">
    <name type="scientific">Gymnodraco acuticeps</name>
    <name type="common">Antarctic dragonfish</name>
    <dbReference type="NCBI Taxonomy" id="8218"/>
    <lineage>
        <taxon>Eukaryota</taxon>
        <taxon>Metazoa</taxon>
        <taxon>Chordata</taxon>
        <taxon>Craniata</taxon>
        <taxon>Vertebrata</taxon>
        <taxon>Euteleostomi</taxon>
        <taxon>Actinopterygii</taxon>
        <taxon>Neopterygii</taxon>
        <taxon>Teleostei</taxon>
        <taxon>Neoteleostei</taxon>
        <taxon>Acanthomorphata</taxon>
        <taxon>Eupercaria</taxon>
        <taxon>Perciformes</taxon>
        <taxon>Notothenioidei</taxon>
        <taxon>Bathydraconidae</taxon>
        <taxon>Gymnodraco</taxon>
    </lineage>
</organism>
<evidence type="ECO:0000256" key="2">
    <source>
        <dbReference type="ARBA" id="ARBA00005462"/>
    </source>
</evidence>
<name>A0A6P8TY74_GYMAC</name>
<feature type="region of interest" description="Disordered" evidence="7">
    <location>
        <begin position="634"/>
        <end position="656"/>
    </location>
</feature>
<keyword evidence="4" id="KW-0130">Cell adhesion</keyword>
<dbReference type="GO" id="GO:0005634">
    <property type="term" value="C:nucleus"/>
    <property type="evidence" value="ECO:0007669"/>
    <property type="project" value="TreeGrafter"/>
</dbReference>
<dbReference type="InterPro" id="IPR000225">
    <property type="entry name" value="Armadillo"/>
</dbReference>
<keyword evidence="8" id="KW-1185">Reference proteome</keyword>
<dbReference type="Proteomes" id="UP000515161">
    <property type="component" value="Unplaced"/>
</dbReference>
<dbReference type="InterPro" id="IPR016024">
    <property type="entry name" value="ARM-type_fold"/>
</dbReference>
<dbReference type="GO" id="GO:0098609">
    <property type="term" value="P:cell-cell adhesion"/>
    <property type="evidence" value="ECO:0007669"/>
    <property type="project" value="InterPro"/>
</dbReference>
<dbReference type="GeneID" id="117538794"/>
<evidence type="ECO:0000256" key="5">
    <source>
        <dbReference type="ARBA" id="ARBA00022949"/>
    </source>
</evidence>
<evidence type="ECO:0000313" key="8">
    <source>
        <dbReference type="Proteomes" id="UP000515161"/>
    </source>
</evidence>
<dbReference type="SUPFAM" id="SSF48371">
    <property type="entry name" value="ARM repeat"/>
    <property type="match status" value="1"/>
</dbReference>
<dbReference type="KEGG" id="gacu:117538794"/>
<feature type="region of interest" description="Disordered" evidence="7">
    <location>
        <begin position="60"/>
        <end position="92"/>
    </location>
</feature>
<dbReference type="SMART" id="SM00185">
    <property type="entry name" value="ARM"/>
    <property type="match status" value="5"/>
</dbReference>
<dbReference type="GO" id="GO:0005886">
    <property type="term" value="C:plasma membrane"/>
    <property type="evidence" value="ECO:0007669"/>
    <property type="project" value="TreeGrafter"/>
</dbReference>
<evidence type="ECO:0000256" key="4">
    <source>
        <dbReference type="ARBA" id="ARBA00022889"/>
    </source>
</evidence>
<sequence length="878" mass="95256">MSIVGSESVFLSALQPNTSVTTYGLPSEIHLGNGGTMSDEMTRARRVQQQVQMRLAEKSTLPRQNGSTSHYAMSDYGGASTLKHQTNTPNYSSKSSYMYAGSKTMGPRISQKTGFSARSAGADLATLHRISVGGMGGGGGNGGVYYQSGGHQSGGHQSAGYQSGGYQSGGYQSGGYQSGGYQSGGMQTGGMQIGGLQSGGYQGGGYQTAVMQTRHVDPDTLSMNAVRQHTAQVNPGWADVSDAYSLVSERDGTYGRQYAQSAVNGYATQVRQGGGSMTFTSPMRQSLGGTLTRNGEMTEGEMAVTQQHSYKGPAHRTINRITNRNRMSTGSLPGQQIVSSGSVYSSGGDRMDGYGMAQRQGTISRAQSIKSMHSVGRGMDVFGQMDMGASMGNLSGINSLDMPSAVQNLREEDHDLQVLGAAYIQHECYSDNDAKNEVRHLKGISELVKLFNSENQEVQRYATGATRNLIYENMDNKVALIEEGGIPQLVEALKEKDDELHKNITGILWNLSSKDNLKEKLAKETLPELTEYILIPMSGKDTDGYQQTASEADIFYNTTGGLRNMSSVNKKTRQQMREQSGLVDSLVCYIKNSLDDGKAEDKGVENAMCVLRNLSYQLYGEMPPSTLIRLEGPNRAQDSGKGDAIGCYTPQGRKAKNRKNQDISTFTEVARVPKGPEWLWHPQIVSVYNRVLQDCEINSTTREAAAGALQNITAGDNRWASVLSLVALEQERILPQVQNRMQTSNDLELRSLTGFLRNLSRHARDKNDMASKVVNNLVAKLPDDGSQKDPSSDVVVNICGVLNNLVTSSSVAARDIAYFDGLPKLISIKTMTGTCSTGRMKAAKAASTVLSNMFQYKKLHRSYKEKGYGRQDFVDMMI</sequence>
<protein>
    <submittedName>
        <fullName evidence="9">Plakophilin-3a</fullName>
    </submittedName>
</protein>
<dbReference type="InterPro" id="IPR028435">
    <property type="entry name" value="Plakophilin/d_Catenin"/>
</dbReference>
<dbReference type="PANTHER" id="PTHR10372">
    <property type="entry name" value="PLAKOPHILLIN-RELATED"/>
    <property type="match status" value="1"/>
</dbReference>
<accession>A0A6P8TY74</accession>
<dbReference type="PROSITE" id="PS50176">
    <property type="entry name" value="ARM_REPEAT"/>
    <property type="match status" value="2"/>
</dbReference>
<dbReference type="GO" id="GO:0005912">
    <property type="term" value="C:adherens junction"/>
    <property type="evidence" value="ECO:0007669"/>
    <property type="project" value="TreeGrafter"/>
</dbReference>
<evidence type="ECO:0000256" key="1">
    <source>
        <dbReference type="ARBA" id="ARBA00004282"/>
    </source>
</evidence>
<dbReference type="Gene3D" id="1.25.10.10">
    <property type="entry name" value="Leucine-rich Repeat Variant"/>
    <property type="match status" value="1"/>
</dbReference>
<feature type="repeat" description="ARM" evidence="6">
    <location>
        <begin position="484"/>
        <end position="526"/>
    </location>
</feature>
<dbReference type="RefSeq" id="XP_034060577.1">
    <property type="nucleotide sequence ID" value="XM_034204686.1"/>
</dbReference>
<dbReference type="OrthoDB" id="3245100at2759"/>
<proteinExistence type="inferred from homology"/>
<comment type="subcellular location">
    <subcellularLocation>
        <location evidence="1">Cell junction</location>
    </subcellularLocation>
</comment>
<dbReference type="PANTHER" id="PTHR10372:SF1">
    <property type="entry name" value="PLAKOPHILIN-3"/>
    <property type="match status" value="1"/>
</dbReference>
<keyword evidence="5" id="KW-0965">Cell junction</keyword>
<evidence type="ECO:0000313" key="9">
    <source>
        <dbReference type="RefSeq" id="XP_034060577.1"/>
    </source>
</evidence>
<gene>
    <name evidence="9" type="primary">pkp3a</name>
</gene>
<dbReference type="InterPro" id="IPR011989">
    <property type="entry name" value="ARM-like"/>
</dbReference>
<feature type="compositionally biased region" description="Polar residues" evidence="7">
    <location>
        <begin position="61"/>
        <end position="71"/>
    </location>
</feature>
<dbReference type="AlphaFoldDB" id="A0A6P8TY74"/>
<dbReference type="FunCoup" id="A0A6P8TY74">
    <property type="interactions" value="903"/>
</dbReference>
<dbReference type="CTD" id="368397"/>
<dbReference type="Pfam" id="PF00514">
    <property type="entry name" value="Arm"/>
    <property type="match status" value="2"/>
</dbReference>
<evidence type="ECO:0000256" key="6">
    <source>
        <dbReference type="PROSITE-ProRule" id="PRU00259"/>
    </source>
</evidence>